<keyword evidence="2" id="KW-0812">Transmembrane</keyword>
<organism evidence="3 4">
    <name type="scientific">Nocardia speluncae</name>
    <dbReference type="NCBI Taxonomy" id="419477"/>
    <lineage>
        <taxon>Bacteria</taxon>
        <taxon>Bacillati</taxon>
        <taxon>Actinomycetota</taxon>
        <taxon>Actinomycetes</taxon>
        <taxon>Mycobacteriales</taxon>
        <taxon>Nocardiaceae</taxon>
        <taxon>Nocardia</taxon>
    </lineage>
</organism>
<evidence type="ECO:0000313" key="4">
    <source>
        <dbReference type="Proteomes" id="UP000565715"/>
    </source>
</evidence>
<feature type="compositionally biased region" description="Pro residues" evidence="1">
    <location>
        <begin position="83"/>
        <end position="106"/>
    </location>
</feature>
<feature type="transmembrane region" description="Helical" evidence="2">
    <location>
        <begin position="24"/>
        <end position="50"/>
    </location>
</feature>
<evidence type="ECO:0000313" key="3">
    <source>
        <dbReference type="EMBL" id="NKY35499.1"/>
    </source>
</evidence>
<comment type="caution">
    <text evidence="3">The sequence shown here is derived from an EMBL/GenBank/DDBJ whole genome shotgun (WGS) entry which is preliminary data.</text>
</comment>
<name>A0A846XJN7_9NOCA</name>
<keyword evidence="4" id="KW-1185">Reference proteome</keyword>
<evidence type="ECO:0000256" key="2">
    <source>
        <dbReference type="SAM" id="Phobius"/>
    </source>
</evidence>
<evidence type="ECO:0008006" key="5">
    <source>
        <dbReference type="Google" id="ProtNLM"/>
    </source>
</evidence>
<gene>
    <name evidence="3" type="ORF">HGA13_20850</name>
</gene>
<proteinExistence type="predicted"/>
<evidence type="ECO:0000256" key="1">
    <source>
        <dbReference type="SAM" id="MobiDB-lite"/>
    </source>
</evidence>
<feature type="region of interest" description="Disordered" evidence="1">
    <location>
        <begin position="78"/>
        <end position="119"/>
    </location>
</feature>
<feature type="region of interest" description="Disordered" evidence="1">
    <location>
        <begin position="1"/>
        <end position="21"/>
    </location>
</feature>
<protein>
    <recommendedName>
        <fullName evidence="5">LppU protein</fullName>
    </recommendedName>
</protein>
<dbReference type="EMBL" id="JAAXOO010000005">
    <property type="protein sequence ID" value="NKY35499.1"/>
    <property type="molecule type" value="Genomic_DNA"/>
</dbReference>
<dbReference type="AlphaFoldDB" id="A0A846XJN7"/>
<reference evidence="3 4" key="1">
    <citation type="submission" date="2020-04" db="EMBL/GenBank/DDBJ databases">
        <title>MicrobeNet Type strains.</title>
        <authorList>
            <person name="Nicholson A.C."/>
        </authorList>
    </citation>
    <scope>NUCLEOTIDE SEQUENCE [LARGE SCALE GENOMIC DNA]</scope>
    <source>
        <strain evidence="3 4">DSM 45078</strain>
    </source>
</reference>
<dbReference type="Proteomes" id="UP000565715">
    <property type="component" value="Unassembled WGS sequence"/>
</dbReference>
<keyword evidence="2" id="KW-0472">Membrane</keyword>
<dbReference type="RefSeq" id="WP_068041935.1">
    <property type="nucleotide sequence ID" value="NZ_JAAXOO010000005.1"/>
</dbReference>
<accession>A0A846XJN7</accession>
<keyword evidence="2" id="KW-1133">Transmembrane helix</keyword>
<sequence>MTDPAPNENDGQPPLSKQDKRARVGATAAAIAIAAVVTSIVLGIGIAALLATAGGGGAEEATEDLAAPTTAATTAIAGTTTTPAPPVSPDVPPAASAPPTTTPPPLGTAGEVNKEAKQAPPKVEVAAGECLSGFGEKEVTEAPCGSAESRYKISAVGPAATACPADGDTSHTIADTTLCLDIDWVVGSCVDVSGDEPQRADCGPGGVQVISILPDTNSVNACPSADSGFVYDQRRFVVCFAGL</sequence>